<proteinExistence type="predicted"/>
<dbReference type="InterPro" id="IPR016181">
    <property type="entry name" value="Acyl_CoA_acyltransferase"/>
</dbReference>
<evidence type="ECO:0000256" key="1">
    <source>
        <dbReference type="ARBA" id="ARBA00022679"/>
    </source>
</evidence>
<reference evidence="4 5" key="1">
    <citation type="submission" date="2015-05" db="EMBL/GenBank/DDBJ databases">
        <title>Genome sequencing and analysis of members of genus Stenotrophomonas.</title>
        <authorList>
            <person name="Patil P.P."/>
            <person name="Midha S."/>
            <person name="Patil P.B."/>
        </authorList>
    </citation>
    <scope>NUCLEOTIDE SEQUENCE [LARGE SCALE GENOMIC DNA]</scope>
    <source>
        <strain evidence="4 5">DSM 24757</strain>
    </source>
</reference>
<comment type="caution">
    <text evidence="4">The sequence shown here is derived from an EMBL/GenBank/DDBJ whole genome shotgun (WGS) entry which is preliminary data.</text>
</comment>
<dbReference type="GO" id="GO:0016747">
    <property type="term" value="F:acyltransferase activity, transferring groups other than amino-acyl groups"/>
    <property type="evidence" value="ECO:0007669"/>
    <property type="project" value="InterPro"/>
</dbReference>
<dbReference type="InterPro" id="IPR050832">
    <property type="entry name" value="Bact_Acetyltransf"/>
</dbReference>
<accession>A0A0R0D9D3</accession>
<dbReference type="PANTHER" id="PTHR43877">
    <property type="entry name" value="AMINOALKYLPHOSPHONATE N-ACETYLTRANSFERASE-RELATED-RELATED"/>
    <property type="match status" value="1"/>
</dbReference>
<dbReference type="CDD" id="cd04301">
    <property type="entry name" value="NAT_SF"/>
    <property type="match status" value="1"/>
</dbReference>
<evidence type="ECO:0000259" key="3">
    <source>
        <dbReference type="PROSITE" id="PS51186"/>
    </source>
</evidence>
<dbReference type="Pfam" id="PF13508">
    <property type="entry name" value="Acetyltransf_7"/>
    <property type="match status" value="1"/>
</dbReference>
<dbReference type="PROSITE" id="PS51186">
    <property type="entry name" value="GNAT"/>
    <property type="match status" value="1"/>
</dbReference>
<keyword evidence="2" id="KW-0012">Acyltransferase</keyword>
<sequence length="167" mass="16818">MTTLRSEHAGDIAAIAGLTQAAFANAPHSSGSESAIVDALRAAGALTVSLLADVEGQVVGHVAISPVSISDGSHGWYGLGPVSVLPVYQGRGIGTGLINQALAQLQAKGAAGCVVLGEPGYYQRFGFTKVPGLQLPGVPAHYFQARCFGSAMAQGTVAYHPGFAATG</sequence>
<dbReference type="SUPFAM" id="SSF55729">
    <property type="entry name" value="Acyl-CoA N-acyltransferases (Nat)"/>
    <property type="match status" value="1"/>
</dbReference>
<keyword evidence="5" id="KW-1185">Reference proteome</keyword>
<dbReference type="AlphaFoldDB" id="A0A0R0D9D3"/>
<dbReference type="InterPro" id="IPR000182">
    <property type="entry name" value="GNAT_dom"/>
</dbReference>
<dbReference type="PATRIC" id="fig|336566.3.peg.94"/>
<dbReference type="STRING" id="336566.ABB30_03805"/>
<dbReference type="OrthoDB" id="9797178at2"/>
<keyword evidence="1 4" id="KW-0808">Transferase</keyword>
<protein>
    <submittedName>
        <fullName evidence="4">GCN5 family acetyltransferase</fullName>
    </submittedName>
</protein>
<dbReference type="Gene3D" id="3.40.630.30">
    <property type="match status" value="1"/>
</dbReference>
<dbReference type="EMBL" id="LDJM01000010">
    <property type="protein sequence ID" value="KRG78443.1"/>
    <property type="molecule type" value="Genomic_DNA"/>
</dbReference>
<dbReference type="Proteomes" id="UP000050956">
    <property type="component" value="Unassembled WGS sequence"/>
</dbReference>
<evidence type="ECO:0000313" key="4">
    <source>
        <dbReference type="EMBL" id="KRG78443.1"/>
    </source>
</evidence>
<feature type="domain" description="N-acetyltransferase" evidence="3">
    <location>
        <begin position="2"/>
        <end position="150"/>
    </location>
</feature>
<gene>
    <name evidence="4" type="ORF">ABB30_03805</name>
</gene>
<dbReference type="RefSeq" id="WP_057636987.1">
    <property type="nucleotide sequence ID" value="NZ_LDJM01000010.1"/>
</dbReference>
<evidence type="ECO:0000256" key="2">
    <source>
        <dbReference type="ARBA" id="ARBA00023315"/>
    </source>
</evidence>
<evidence type="ECO:0000313" key="5">
    <source>
        <dbReference type="Proteomes" id="UP000050956"/>
    </source>
</evidence>
<organism evidence="4 5">
    <name type="scientific">Stenotrophomonas ginsengisoli</name>
    <dbReference type="NCBI Taxonomy" id="336566"/>
    <lineage>
        <taxon>Bacteria</taxon>
        <taxon>Pseudomonadati</taxon>
        <taxon>Pseudomonadota</taxon>
        <taxon>Gammaproteobacteria</taxon>
        <taxon>Lysobacterales</taxon>
        <taxon>Lysobacteraceae</taxon>
        <taxon>Stenotrophomonas</taxon>
    </lineage>
</organism>
<name>A0A0R0D9D3_9GAMM</name>